<dbReference type="Proteomes" id="UP000604898">
    <property type="component" value="Unassembled WGS sequence"/>
</dbReference>
<evidence type="ECO:0000313" key="2">
    <source>
        <dbReference type="Proteomes" id="UP000604898"/>
    </source>
</evidence>
<protein>
    <submittedName>
        <fullName evidence="1">Uncharacterized protein</fullName>
    </submittedName>
</protein>
<keyword evidence="2" id="KW-1185">Reference proteome</keyword>
<comment type="caution">
    <text evidence="1">The sequence shown here is derived from an EMBL/GenBank/DDBJ whole genome shotgun (WGS) entry which is preliminary data.</text>
</comment>
<reference evidence="1 2" key="1">
    <citation type="submission" date="2021-01" db="EMBL/GenBank/DDBJ databases">
        <title>Genome sequence of Shewanella schlegeliana JCM 11561.</title>
        <authorList>
            <person name="Zhang H."/>
            <person name="Li C."/>
        </authorList>
    </citation>
    <scope>NUCLEOTIDE SEQUENCE [LARGE SCALE GENOMIC DNA]</scope>
    <source>
        <strain evidence="1 2">JCM 11561</strain>
    </source>
</reference>
<sequence>MQNLTEVFVVDVAACLVTSEHQHVELTIALEIANIWPGRESIHAKVAKTPGRSDCISTQQRVNAALKEVQPTKQLL</sequence>
<accession>A0ABS1T257</accession>
<gene>
    <name evidence="1" type="ORF">JMA39_17375</name>
</gene>
<evidence type="ECO:0000313" key="1">
    <source>
        <dbReference type="EMBL" id="MBL4914876.1"/>
    </source>
</evidence>
<dbReference type="RefSeq" id="WP_202723146.1">
    <property type="nucleotide sequence ID" value="NZ_BPEX01000007.1"/>
</dbReference>
<dbReference type="EMBL" id="JAESVD010000011">
    <property type="protein sequence ID" value="MBL4914876.1"/>
    <property type="molecule type" value="Genomic_DNA"/>
</dbReference>
<proteinExistence type="predicted"/>
<organism evidence="1 2">
    <name type="scientific">Shewanella schlegeliana</name>
    <dbReference type="NCBI Taxonomy" id="190308"/>
    <lineage>
        <taxon>Bacteria</taxon>
        <taxon>Pseudomonadati</taxon>
        <taxon>Pseudomonadota</taxon>
        <taxon>Gammaproteobacteria</taxon>
        <taxon>Alteromonadales</taxon>
        <taxon>Shewanellaceae</taxon>
        <taxon>Shewanella</taxon>
    </lineage>
</organism>
<name>A0ABS1T257_9GAMM</name>